<keyword evidence="3" id="KW-1185">Reference proteome</keyword>
<name>A0ABR1I571_9HYPO</name>
<proteinExistence type="predicted"/>
<sequence>MPELALEKPTLKKGPNILFHHNRENTGTSDVSSWRHQLRKVDKSEERPRDKRATPPAVKWRRSLSRLPPAPHSDTDGGKTCTFCRLSESSSSKPAEATPRLVVEDITGTPEYMRHYSAKLQNPRVRLKQVELSLAHKSAEDLAGEYHRQAEKEVVKNQEVRTIKHSKTSHSSIEVQSITEIHSPRPVLPPEHVCAWRTRCMDLSTEADQLKSEAGSGPLVDSKAGGRDGGQSDVRVGTDLDQHQCPEIRIEGLTIVMHMRGKDDLVINTNLKNDGVTGHGKRR</sequence>
<comment type="caution">
    <text evidence="2">The sequence shown here is derived from an EMBL/GenBank/DDBJ whole genome shotgun (WGS) entry which is preliminary data.</text>
</comment>
<evidence type="ECO:0000313" key="3">
    <source>
        <dbReference type="Proteomes" id="UP001498421"/>
    </source>
</evidence>
<dbReference type="EMBL" id="JAZAVK010000039">
    <property type="protein sequence ID" value="KAK7428636.1"/>
    <property type="molecule type" value="Genomic_DNA"/>
</dbReference>
<protein>
    <submittedName>
        <fullName evidence="2">Uncharacterized protein</fullName>
    </submittedName>
</protein>
<gene>
    <name evidence="2" type="ORF">QQZ08_004901</name>
</gene>
<accession>A0ABR1I571</accession>
<dbReference type="Proteomes" id="UP001498421">
    <property type="component" value="Unassembled WGS sequence"/>
</dbReference>
<reference evidence="2 3" key="1">
    <citation type="journal article" date="2025" name="Microbiol. Resour. Announc.">
        <title>Draft genome sequences for Neonectria magnoliae and Neonectria punicea, canker pathogens of Liriodendron tulipifera and Acer saccharum in West Virginia.</title>
        <authorList>
            <person name="Petronek H.M."/>
            <person name="Kasson M.T."/>
            <person name="Metheny A.M."/>
            <person name="Stauder C.M."/>
            <person name="Lovett B."/>
            <person name="Lynch S.C."/>
            <person name="Garnas J.R."/>
            <person name="Kasson L.R."/>
            <person name="Stajich J.E."/>
        </authorList>
    </citation>
    <scope>NUCLEOTIDE SEQUENCE [LARGE SCALE GENOMIC DNA]</scope>
    <source>
        <strain evidence="2 3">NRRL 64651</strain>
    </source>
</reference>
<feature type="region of interest" description="Disordered" evidence="1">
    <location>
        <begin position="208"/>
        <end position="237"/>
    </location>
</feature>
<feature type="compositionally biased region" description="Basic and acidic residues" evidence="1">
    <location>
        <begin position="1"/>
        <end position="10"/>
    </location>
</feature>
<evidence type="ECO:0000313" key="2">
    <source>
        <dbReference type="EMBL" id="KAK7428636.1"/>
    </source>
</evidence>
<feature type="compositionally biased region" description="Basic and acidic residues" evidence="1">
    <location>
        <begin position="39"/>
        <end position="53"/>
    </location>
</feature>
<evidence type="ECO:0000256" key="1">
    <source>
        <dbReference type="SAM" id="MobiDB-lite"/>
    </source>
</evidence>
<feature type="compositionally biased region" description="Polar residues" evidence="1">
    <location>
        <begin position="25"/>
        <end position="35"/>
    </location>
</feature>
<feature type="region of interest" description="Disordered" evidence="1">
    <location>
        <begin position="1"/>
        <end position="78"/>
    </location>
</feature>
<organism evidence="2 3">
    <name type="scientific">Neonectria magnoliae</name>
    <dbReference type="NCBI Taxonomy" id="2732573"/>
    <lineage>
        <taxon>Eukaryota</taxon>
        <taxon>Fungi</taxon>
        <taxon>Dikarya</taxon>
        <taxon>Ascomycota</taxon>
        <taxon>Pezizomycotina</taxon>
        <taxon>Sordariomycetes</taxon>
        <taxon>Hypocreomycetidae</taxon>
        <taxon>Hypocreales</taxon>
        <taxon>Nectriaceae</taxon>
        <taxon>Neonectria</taxon>
    </lineage>
</organism>